<dbReference type="Proteomes" id="UP000461880">
    <property type="component" value="Unassembled WGS sequence"/>
</dbReference>
<dbReference type="EMBL" id="VUMN01000070">
    <property type="protein sequence ID" value="MSS59864.1"/>
    <property type="molecule type" value="Genomic_DNA"/>
</dbReference>
<keyword evidence="2" id="KW-1185">Reference proteome</keyword>
<proteinExistence type="predicted"/>
<accession>A0A7X2NUN2</accession>
<reference evidence="1 2" key="1">
    <citation type="submission" date="2019-08" db="EMBL/GenBank/DDBJ databases">
        <title>In-depth cultivation of the pig gut microbiome towards novel bacterial diversity and tailored functional studies.</title>
        <authorList>
            <person name="Wylensek D."/>
            <person name="Hitch T.C.A."/>
            <person name="Clavel T."/>
        </authorList>
    </citation>
    <scope>NUCLEOTIDE SEQUENCE [LARGE SCALE GENOMIC DNA]</scope>
    <source>
        <strain evidence="1 2">Oil+RF-744-GAM-WT-6</strain>
    </source>
</reference>
<dbReference type="RefSeq" id="WP_154506025.1">
    <property type="nucleotide sequence ID" value="NZ_VUMN01000070.1"/>
</dbReference>
<sequence>MVMTSSELNELNRKLPELKKPELNCALRNVIASHLEVLAILDGHEEAEKNMTRDYQTMKELSETLKRENERLSGLLQKCTEQLQMRNNDLFGRGTEKLSEIAQEEEIAEDPLAEEAEESPKAPVITSRSAFSDHKGHGIRKKGQREKDLSGLPVRNIYQINPDQLNEQYGTSWYIFSWKKYRTVECVPSRHYVQCVYVPVISHGTCCREIEYTPYEGKPLPGSIVSSSLLADILYSRFCLYVPYYRMEKDMA</sequence>
<name>A0A7X2NUN2_9FIRM</name>
<evidence type="ECO:0000313" key="1">
    <source>
        <dbReference type="EMBL" id="MSS59864.1"/>
    </source>
</evidence>
<dbReference type="AlphaFoldDB" id="A0A7X2NUN2"/>
<evidence type="ECO:0000313" key="2">
    <source>
        <dbReference type="Proteomes" id="UP000461880"/>
    </source>
</evidence>
<comment type="caution">
    <text evidence="1">The sequence shown here is derived from an EMBL/GenBank/DDBJ whole genome shotgun (WGS) entry which is preliminary data.</text>
</comment>
<feature type="non-terminal residue" evidence="1">
    <location>
        <position position="252"/>
    </location>
</feature>
<gene>
    <name evidence="1" type="ORF">FYJ51_13285</name>
</gene>
<evidence type="ECO:0008006" key="3">
    <source>
        <dbReference type="Google" id="ProtNLM"/>
    </source>
</evidence>
<organism evidence="1 2">
    <name type="scientific">Stecheria intestinalis</name>
    <dbReference type="NCBI Taxonomy" id="2606630"/>
    <lineage>
        <taxon>Bacteria</taxon>
        <taxon>Bacillati</taxon>
        <taxon>Bacillota</taxon>
        <taxon>Erysipelotrichia</taxon>
        <taxon>Erysipelotrichales</taxon>
        <taxon>Erysipelotrichaceae</taxon>
        <taxon>Stecheria</taxon>
    </lineage>
</organism>
<protein>
    <recommendedName>
        <fullName evidence="3">Transposase TnpC homeodomain domain-containing protein</fullName>
    </recommendedName>
</protein>